<feature type="domain" description="Peptidoglycan binding" evidence="2">
    <location>
        <begin position="99"/>
        <end position="181"/>
    </location>
</feature>
<dbReference type="AlphaFoldDB" id="A0A1H7YMC3"/>
<dbReference type="Pfam" id="PF09374">
    <property type="entry name" value="PG_binding_3"/>
    <property type="match status" value="1"/>
</dbReference>
<dbReference type="SUPFAM" id="SSF53955">
    <property type="entry name" value="Lysozyme-like"/>
    <property type="match status" value="1"/>
</dbReference>
<evidence type="ECO:0000259" key="1">
    <source>
        <dbReference type="Pfam" id="PF05838"/>
    </source>
</evidence>
<reference evidence="3 4" key="1">
    <citation type="submission" date="2016-10" db="EMBL/GenBank/DDBJ databases">
        <authorList>
            <person name="de Groot N.N."/>
        </authorList>
    </citation>
    <scope>NUCLEOTIDE SEQUENCE [LARGE SCALE GENOMIC DNA]</scope>
    <source>
        <strain evidence="3 4">DSM 16213</strain>
    </source>
</reference>
<dbReference type="Pfam" id="PF05838">
    <property type="entry name" value="Glyco_hydro_108"/>
    <property type="match status" value="1"/>
</dbReference>
<dbReference type="STRING" id="245187.SAMN04488003_101228"/>
<gene>
    <name evidence="3" type="ORF">SAMN04488003_101228</name>
</gene>
<sequence>MQSVQDIARDIVQREGGFVDDPNDPGGATNHGVTIHTLRRLGLDLTGDGRVDVVDVRRISRAQAIDIFIREYFEAPGIGRLPAPLQATVFDMQVNAGSHAVKILQRLLNRMRIAVAVDGIIGPQTVAAAGRAMAAAPLHLVDAYGIARRNYYYALADTRPASRRYARKRDGGKGGWITRAESFIAPRYHLTNAQHRERIAAWG</sequence>
<evidence type="ECO:0000313" key="3">
    <source>
        <dbReference type="EMBL" id="SEM47125.1"/>
    </source>
</evidence>
<dbReference type="RefSeq" id="WP_089897809.1">
    <property type="nucleotide sequence ID" value="NZ_FOCI01000001.1"/>
</dbReference>
<proteinExistence type="predicted"/>
<dbReference type="CDD" id="cd13926">
    <property type="entry name" value="N-acetylmuramidase_GH108"/>
    <property type="match status" value="1"/>
</dbReference>
<dbReference type="Gene3D" id="1.20.141.10">
    <property type="entry name" value="Chitosanase, subunit A, domain 1"/>
    <property type="match status" value="1"/>
</dbReference>
<dbReference type="InterPro" id="IPR008565">
    <property type="entry name" value="TtsA-like_GH18_dom"/>
</dbReference>
<dbReference type="InterPro" id="IPR018537">
    <property type="entry name" value="Peptidoglycan-bd_3"/>
</dbReference>
<feature type="domain" description="TtsA-like Glycoside hydrolase family 108" evidence="1">
    <location>
        <begin position="10"/>
        <end position="97"/>
    </location>
</feature>
<protein>
    <submittedName>
        <fullName evidence="3">Predicted Peptidoglycan domain-containing protein</fullName>
    </submittedName>
</protein>
<organism evidence="3 4">
    <name type="scientific">Loktanella fryxellensis</name>
    <dbReference type="NCBI Taxonomy" id="245187"/>
    <lineage>
        <taxon>Bacteria</taxon>
        <taxon>Pseudomonadati</taxon>
        <taxon>Pseudomonadota</taxon>
        <taxon>Alphaproteobacteria</taxon>
        <taxon>Rhodobacterales</taxon>
        <taxon>Roseobacteraceae</taxon>
        <taxon>Loktanella</taxon>
    </lineage>
</organism>
<dbReference type="InterPro" id="IPR023346">
    <property type="entry name" value="Lysozyme-like_dom_sf"/>
</dbReference>
<dbReference type="OrthoDB" id="9815229at2"/>
<keyword evidence="4" id="KW-1185">Reference proteome</keyword>
<dbReference type="EMBL" id="FOCI01000001">
    <property type="protein sequence ID" value="SEM47125.1"/>
    <property type="molecule type" value="Genomic_DNA"/>
</dbReference>
<dbReference type="Proteomes" id="UP000199585">
    <property type="component" value="Unassembled WGS sequence"/>
</dbReference>
<evidence type="ECO:0000313" key="4">
    <source>
        <dbReference type="Proteomes" id="UP000199585"/>
    </source>
</evidence>
<name>A0A1H7YMC3_9RHOB</name>
<accession>A0A1H7YMC3</accession>
<dbReference type="NCBIfam" id="NF040573">
    <property type="entry name" value="holin_dep_muram"/>
    <property type="match status" value="1"/>
</dbReference>
<evidence type="ECO:0000259" key="2">
    <source>
        <dbReference type="Pfam" id="PF09374"/>
    </source>
</evidence>